<dbReference type="SMART" id="SM00382">
    <property type="entry name" value="AAA"/>
    <property type="match status" value="1"/>
</dbReference>
<evidence type="ECO:0000256" key="4">
    <source>
        <dbReference type="ARBA" id="ARBA00022741"/>
    </source>
</evidence>
<dbReference type="Pfam" id="PF12002">
    <property type="entry name" value="MgsA_C"/>
    <property type="match status" value="1"/>
</dbReference>
<dbReference type="InterPro" id="IPR051314">
    <property type="entry name" value="AAA_ATPase_RarA/MGS1/WRNIP1"/>
</dbReference>
<dbReference type="InterPro" id="IPR008921">
    <property type="entry name" value="DNA_pol3_clamp-load_cplx_C"/>
</dbReference>
<dbReference type="Gene3D" id="1.10.8.60">
    <property type="match status" value="1"/>
</dbReference>
<dbReference type="PANTHER" id="PTHR13779">
    <property type="entry name" value="WERNER HELICASE-INTERACTING PROTEIN 1 FAMILY MEMBER"/>
    <property type="match status" value="1"/>
</dbReference>
<comment type="caution">
    <text evidence="7">The sequence shown here is derived from an EMBL/GenBank/DDBJ whole genome shotgun (WGS) entry which is preliminary data.</text>
</comment>
<dbReference type="InterPro" id="IPR003593">
    <property type="entry name" value="AAA+_ATPase"/>
</dbReference>
<dbReference type="Pfam" id="PF05496">
    <property type="entry name" value="RuvB_N"/>
    <property type="match status" value="1"/>
</dbReference>
<evidence type="ECO:0000259" key="6">
    <source>
        <dbReference type="SMART" id="SM00382"/>
    </source>
</evidence>
<accession>A0A7C4U7I9</accession>
<dbReference type="InterPro" id="IPR032423">
    <property type="entry name" value="AAA_assoc_2"/>
</dbReference>
<sequence>MEEGFPPLSSRVRPKNLSEFVGQEHLVKEGRPIYEYIKEKKIPSMIFWGPPGSGKTTLAYIISKNIDAYFESISAVLSGVNDVKEIVEKAKMRIKNNKKTILFIDEIHRFNKAQQDLLLPYIENGIIILIGATTENPSFEVIRPLLSRVKVYVLNPLTPEDIKRLIIRALNVDERMKEIKPLISDETIDFLANISGGDGRIALDTLEIAAETSKGEEIKIDTIIEILQKRVPFDKKGEEHYNLISAFIKSVRGSDPDAALYYLARMLEGGEDPLFIARRLVILASEDIGNADPMGILIAVAAKEAVDFVGMPEGFLALSQATIYLASTFKSNSAYLAYERAREAVKEYPDLPVPLHLRNAPTELMEKLGYAKGYKYPHSSRYGVIKQDYMPEKLKGRKFYIPKDIGYEKRLKNYLEWVQKILNKNQDKG</sequence>
<dbReference type="GO" id="GO:0009378">
    <property type="term" value="F:four-way junction helicase activity"/>
    <property type="evidence" value="ECO:0007669"/>
    <property type="project" value="InterPro"/>
</dbReference>
<feature type="domain" description="AAA+ ATPase" evidence="6">
    <location>
        <begin position="41"/>
        <end position="157"/>
    </location>
</feature>
<reference evidence="7" key="1">
    <citation type="journal article" date="2020" name="mSystems">
        <title>Genome- and Community-Level Interaction Insights into Carbon Utilization and Element Cycling Functions of Hydrothermarchaeota in Hydrothermal Sediment.</title>
        <authorList>
            <person name="Zhou Z."/>
            <person name="Liu Y."/>
            <person name="Xu W."/>
            <person name="Pan J."/>
            <person name="Luo Z.H."/>
            <person name="Li M."/>
        </authorList>
    </citation>
    <scope>NUCLEOTIDE SEQUENCE [LARGE SCALE GENOMIC DNA]</scope>
    <source>
        <strain evidence="7">SpSt-780</strain>
    </source>
</reference>
<dbReference type="GO" id="GO:0000731">
    <property type="term" value="P:DNA synthesis involved in DNA repair"/>
    <property type="evidence" value="ECO:0007669"/>
    <property type="project" value="TreeGrafter"/>
</dbReference>
<comment type="similarity">
    <text evidence="2">Belongs to the AAA ATPase family. RarA/MGS1/WRNIP1 subfamily.</text>
</comment>
<dbReference type="Gene3D" id="1.10.3710.10">
    <property type="entry name" value="DNA polymerase III clamp loader subunits, C-terminal domain"/>
    <property type="match status" value="1"/>
</dbReference>
<dbReference type="CDD" id="cd00009">
    <property type="entry name" value="AAA"/>
    <property type="match status" value="1"/>
</dbReference>
<dbReference type="InterPro" id="IPR021886">
    <property type="entry name" value="MgsA_C"/>
</dbReference>
<dbReference type="InterPro" id="IPR008824">
    <property type="entry name" value="RuvB-like_N"/>
</dbReference>
<comment type="function">
    <text evidence="1">DNA-dependent ATPase that plays important roles in cellular responses to stalled DNA replication processes.</text>
</comment>
<dbReference type="GO" id="GO:0006310">
    <property type="term" value="P:DNA recombination"/>
    <property type="evidence" value="ECO:0007669"/>
    <property type="project" value="InterPro"/>
</dbReference>
<keyword evidence="4" id="KW-0547">Nucleotide-binding</keyword>
<gene>
    <name evidence="7" type="ORF">ENV67_05585</name>
</gene>
<dbReference type="Gene3D" id="1.20.272.10">
    <property type="match status" value="1"/>
</dbReference>
<organism evidence="7">
    <name type="scientific">candidate division WOR-3 bacterium</name>
    <dbReference type="NCBI Taxonomy" id="2052148"/>
    <lineage>
        <taxon>Bacteria</taxon>
        <taxon>Bacteria division WOR-3</taxon>
    </lineage>
</organism>
<dbReference type="InterPro" id="IPR027417">
    <property type="entry name" value="P-loop_NTPase"/>
</dbReference>
<protein>
    <submittedName>
        <fullName evidence="7">Replication-associated recombination protein A</fullName>
    </submittedName>
</protein>
<evidence type="ECO:0000313" key="7">
    <source>
        <dbReference type="EMBL" id="HGW91997.1"/>
    </source>
</evidence>
<dbReference type="SUPFAM" id="SSF52540">
    <property type="entry name" value="P-loop containing nucleoside triphosphate hydrolases"/>
    <property type="match status" value="1"/>
</dbReference>
<evidence type="ECO:0000256" key="5">
    <source>
        <dbReference type="ARBA" id="ARBA00022840"/>
    </source>
</evidence>
<dbReference type="GO" id="GO:0017116">
    <property type="term" value="F:single-stranded DNA helicase activity"/>
    <property type="evidence" value="ECO:0007669"/>
    <property type="project" value="TreeGrafter"/>
</dbReference>
<keyword evidence="3" id="KW-0235">DNA replication</keyword>
<evidence type="ECO:0000256" key="3">
    <source>
        <dbReference type="ARBA" id="ARBA00022705"/>
    </source>
</evidence>
<dbReference type="GO" id="GO:0005524">
    <property type="term" value="F:ATP binding"/>
    <property type="evidence" value="ECO:0007669"/>
    <property type="project" value="UniProtKB-KW"/>
</dbReference>
<dbReference type="AlphaFoldDB" id="A0A7C4U7I9"/>
<proteinExistence type="inferred from homology"/>
<dbReference type="SUPFAM" id="SSF48019">
    <property type="entry name" value="post-AAA+ oligomerization domain-like"/>
    <property type="match status" value="1"/>
</dbReference>
<name>A0A7C4U7I9_UNCW3</name>
<dbReference type="EMBL" id="DTHG01000070">
    <property type="protein sequence ID" value="HGW91997.1"/>
    <property type="molecule type" value="Genomic_DNA"/>
</dbReference>
<dbReference type="Gene3D" id="3.40.50.300">
    <property type="entry name" value="P-loop containing nucleotide triphosphate hydrolases"/>
    <property type="match status" value="1"/>
</dbReference>
<evidence type="ECO:0000256" key="1">
    <source>
        <dbReference type="ARBA" id="ARBA00002393"/>
    </source>
</evidence>
<dbReference type="GO" id="GO:0006261">
    <property type="term" value="P:DNA-templated DNA replication"/>
    <property type="evidence" value="ECO:0007669"/>
    <property type="project" value="TreeGrafter"/>
</dbReference>
<dbReference type="Pfam" id="PF16193">
    <property type="entry name" value="AAA_assoc_2"/>
    <property type="match status" value="1"/>
</dbReference>
<dbReference type="PANTHER" id="PTHR13779:SF7">
    <property type="entry name" value="ATPASE WRNIP1"/>
    <property type="match status" value="1"/>
</dbReference>
<dbReference type="CDD" id="cd18139">
    <property type="entry name" value="HLD_clamp_RarA"/>
    <property type="match status" value="1"/>
</dbReference>
<dbReference type="GO" id="GO:0003677">
    <property type="term" value="F:DNA binding"/>
    <property type="evidence" value="ECO:0007669"/>
    <property type="project" value="InterPro"/>
</dbReference>
<dbReference type="FunFam" id="1.20.272.10:FF:000001">
    <property type="entry name" value="Putative AAA family ATPase"/>
    <property type="match status" value="1"/>
</dbReference>
<dbReference type="FunFam" id="3.40.50.300:FF:000137">
    <property type="entry name" value="Replication-associated recombination protein A"/>
    <property type="match status" value="1"/>
</dbReference>
<keyword evidence="5" id="KW-0067">ATP-binding</keyword>
<dbReference type="GO" id="GO:0008047">
    <property type="term" value="F:enzyme activator activity"/>
    <property type="evidence" value="ECO:0007669"/>
    <property type="project" value="TreeGrafter"/>
</dbReference>
<evidence type="ECO:0000256" key="2">
    <source>
        <dbReference type="ARBA" id="ARBA00008959"/>
    </source>
</evidence>